<comment type="subcellular location">
    <subcellularLocation>
        <location evidence="1">Endoplasmic reticulum membrane</location>
    </subcellularLocation>
</comment>
<feature type="compositionally biased region" description="Low complexity" evidence="11">
    <location>
        <begin position="947"/>
        <end position="970"/>
    </location>
</feature>
<keyword evidence="6" id="KW-0256">Endoplasmic reticulum</keyword>
<feature type="compositionally biased region" description="Low complexity" evidence="11">
    <location>
        <begin position="1492"/>
        <end position="1507"/>
    </location>
</feature>
<dbReference type="InterPro" id="IPR035892">
    <property type="entry name" value="C2_domain_sf"/>
</dbReference>
<dbReference type="InterPro" id="IPR056910">
    <property type="entry name" value="TCB1-3_C2"/>
</dbReference>
<dbReference type="InterPro" id="IPR037765">
    <property type="entry name" value="C2B_Tricalbin"/>
</dbReference>
<evidence type="ECO:0000256" key="12">
    <source>
        <dbReference type="SAM" id="Phobius"/>
    </source>
</evidence>
<evidence type="ECO:0000259" key="14">
    <source>
        <dbReference type="PROSITE" id="PS51847"/>
    </source>
</evidence>
<protein>
    <recommendedName>
        <fullName evidence="17">Tricalbin</fullName>
    </recommendedName>
</protein>
<proteinExistence type="predicted"/>
<dbReference type="EMBL" id="OZ037944">
    <property type="protein sequence ID" value="CAL1696265.1"/>
    <property type="molecule type" value="Genomic_DNA"/>
</dbReference>
<evidence type="ECO:0008006" key="17">
    <source>
        <dbReference type="Google" id="ProtNLM"/>
    </source>
</evidence>
<dbReference type="PROSITE" id="PS51847">
    <property type="entry name" value="SMP"/>
    <property type="match status" value="1"/>
</dbReference>
<dbReference type="SMART" id="SM00239">
    <property type="entry name" value="C2"/>
    <property type="match status" value="5"/>
</dbReference>
<feature type="transmembrane region" description="Helical" evidence="12">
    <location>
        <begin position="165"/>
        <end position="182"/>
    </location>
</feature>
<organism evidence="15 16">
    <name type="scientific">Somion occarium</name>
    <dbReference type="NCBI Taxonomy" id="3059160"/>
    <lineage>
        <taxon>Eukaryota</taxon>
        <taxon>Fungi</taxon>
        <taxon>Dikarya</taxon>
        <taxon>Basidiomycota</taxon>
        <taxon>Agaricomycotina</taxon>
        <taxon>Agaricomycetes</taxon>
        <taxon>Polyporales</taxon>
        <taxon>Cerrenaceae</taxon>
        <taxon>Somion</taxon>
    </lineage>
</organism>
<dbReference type="PANTHER" id="PTHR46980:SF2">
    <property type="entry name" value="TRICALBIN-1-RELATED"/>
    <property type="match status" value="1"/>
</dbReference>
<sequence>MTNAVVDGTVTPAAQTEVNGIVQQDAAKDRVAVHTFDPDATPNEKAASAGKNIDQLKSVQDNGHASIGKEIAIDTAAASRIVPTITIEDVDKAAEDENSEEELLPDEQLPAPPGALPAAQAPEIPDWYKVGWRAVSGIDLVAAEDEFKDKTLLDAFISEQFYGDWYHNGAVIILAVVVTHFLTRFGLGWGWLFILLAFCNTYYTTSIRRVRTRARDDIQRELMKTRLMNEHETADWINHFLDRFWLIYEPVLSKTIISTVDQVLSTNCPAFLESMRMTTFTLGTKAPRIDRVKTWPRTEDDIVMMDWKVSFTPSDTSDLTLKQAQSIVNPKIVLNVRVGKGVASVSMPILVEDMSFSGFMRIRMKLMTNFPHVQVVDVSFMEKPVFDYVLKPIGGEAFGFDIGIIPGLSAFIRDMVHSILGPMMYDPNVFTLNLEQMLSGEPLDSAIGVLQVTLHSARGLKGVKMGGGTPDPFVSLSINKRAELAKTKYRHSTINPTWGETKFLLVNSLTESLVLTVFDYNDHRKDTELGAAVFDLSKLQEDATQDGIELPVLREGKDKGLLRFDVNFYPVLKPQVDQSGIEELPETTVGIVRLTLHQAKELDSTKSSSGDLNPFGQVLLTGPKPIHVTPRHKHTLNPVWESSTEFLCADRHSSVITVKVIDDRDFLKDPVVGYMRVRLDDLLEAKKEVGRDWWKLDGCISGRLRLSAEWKPLNMAGSLHGVDQYIPPIGVVRLWLQRAADVKNVEAALGGKSDPYVRVLINNIVAGRTEVVNNNLNPVWDQIIYIPVHSLKETMLLELMDYQHLTKDRSLGYAELKVADLALPADGEEAKEFLYKSTGKQAREDAVKLDKGTFKGQIIYEAEFIPAIPIKGLKFHAAMNELKRTAMSGDSADGGTVASDGTSISSSDEEVQAIPDRITTTAPLQTRGHRKNTTSVDTAETALTVDTATSSTSPTSPTAPISPTSPSSPTLGGEKEEVGLKLSHDQLLEYQSGIIICNVLSGKLQRKARLEMLLDEGYWPAFSTVKSRSTHAEWEYIGEGFVKEMDFSRVWLRLNVADEGDKDEIIGEWKGDAKIFLSQSLEGPTTFELQDRDGDETKNSTIVIESRFLPVPVKLEARESINNQGMLRVDLLKGEDIHALDRGGKSDPFAVFQLNGQKVYKSQTKKKTLNPEWNENFNVQVPSRVGSDFWIELFDWNQIEQAKSLGKTKIDLAELEPFESVERVLHLSSTKIGDKGRVYVRLLFSPEIVMKERKNTSTFNTAGRAATQIGHIPVSAGRGVVQGVAGVFRRGKGSSVSESDDEGPGTAIPKKISFADKVDRSAIPDLPSGSASQPVGMGATLGAEGAVFSGGESANGHQFEAGVIRVTVLGAKDLLAQDVKPYAIVRIGDKEYKTKHAQKTSTPEWNETFTFVANPSYPTLYVWIHDHKTIGRDKLLGSAEVDIWSHLNKTGPSSADIFEELTEGQGLLRLRLEFGVEDKQPRKSVSSERLSISDPSRSPVSSPSRFSLNRRRAADASD</sequence>
<evidence type="ECO:0000256" key="8">
    <source>
        <dbReference type="ARBA" id="ARBA00023055"/>
    </source>
</evidence>
<feature type="domain" description="C2" evidence="13">
    <location>
        <begin position="1349"/>
        <end position="1457"/>
    </location>
</feature>
<dbReference type="PANTHER" id="PTHR46980">
    <property type="entry name" value="TRICALBIN-1-RELATED"/>
    <property type="match status" value="1"/>
</dbReference>
<evidence type="ECO:0000313" key="15">
    <source>
        <dbReference type="EMBL" id="CAL1696265.1"/>
    </source>
</evidence>
<feature type="domain" description="C2" evidence="13">
    <location>
        <begin position="1107"/>
        <end position="1225"/>
    </location>
</feature>
<keyword evidence="16" id="KW-1185">Reference proteome</keyword>
<evidence type="ECO:0000256" key="6">
    <source>
        <dbReference type="ARBA" id="ARBA00022824"/>
    </source>
</evidence>
<dbReference type="PIRSF" id="PIRSF037232">
    <property type="entry name" value="Tricalbin"/>
    <property type="match status" value="1"/>
</dbReference>
<evidence type="ECO:0000256" key="3">
    <source>
        <dbReference type="ARBA" id="ARBA00022553"/>
    </source>
</evidence>
<gene>
    <name evidence="15" type="ORF">GFSPODELE1_LOCUS1116</name>
</gene>
<keyword evidence="9" id="KW-0446">Lipid-binding</keyword>
<dbReference type="Gene3D" id="2.60.40.150">
    <property type="entry name" value="C2 domain"/>
    <property type="match status" value="5"/>
</dbReference>
<dbReference type="InterPro" id="IPR031468">
    <property type="entry name" value="SMP_LBD"/>
</dbReference>
<evidence type="ECO:0000259" key="13">
    <source>
        <dbReference type="PROSITE" id="PS50004"/>
    </source>
</evidence>
<evidence type="ECO:0000256" key="10">
    <source>
        <dbReference type="ARBA" id="ARBA00023136"/>
    </source>
</evidence>
<dbReference type="InterPro" id="IPR037756">
    <property type="entry name" value="C2D_Tricalbin"/>
</dbReference>
<evidence type="ECO:0000256" key="9">
    <source>
        <dbReference type="ARBA" id="ARBA00023121"/>
    </source>
</evidence>
<evidence type="ECO:0000256" key="5">
    <source>
        <dbReference type="ARBA" id="ARBA00022737"/>
    </source>
</evidence>
<evidence type="ECO:0000256" key="7">
    <source>
        <dbReference type="ARBA" id="ARBA00022989"/>
    </source>
</evidence>
<dbReference type="PROSITE" id="PS50004">
    <property type="entry name" value="C2"/>
    <property type="match status" value="5"/>
</dbReference>
<dbReference type="CDD" id="cd04052">
    <property type="entry name" value="C2B_Tricalbin-like"/>
    <property type="match status" value="1"/>
</dbReference>
<dbReference type="Pfam" id="PF00168">
    <property type="entry name" value="C2"/>
    <property type="match status" value="5"/>
</dbReference>
<feature type="domain" description="C2" evidence="13">
    <location>
        <begin position="431"/>
        <end position="549"/>
    </location>
</feature>
<dbReference type="InterPro" id="IPR037761">
    <property type="entry name" value="C2A_Tricalbin"/>
</dbReference>
<dbReference type="InterPro" id="IPR052455">
    <property type="entry name" value="Tricalbin_domain"/>
</dbReference>
<keyword evidence="3" id="KW-0597">Phosphoprotein</keyword>
<feature type="domain" description="C2" evidence="13">
    <location>
        <begin position="711"/>
        <end position="833"/>
    </location>
</feature>
<evidence type="ECO:0000256" key="4">
    <source>
        <dbReference type="ARBA" id="ARBA00022692"/>
    </source>
</evidence>
<dbReference type="Proteomes" id="UP001497453">
    <property type="component" value="Chromosome 1"/>
</dbReference>
<evidence type="ECO:0000256" key="2">
    <source>
        <dbReference type="ARBA" id="ARBA00022448"/>
    </source>
</evidence>
<dbReference type="SUPFAM" id="SSF49562">
    <property type="entry name" value="C2 domain (Calcium/lipid-binding domain, CaLB)"/>
    <property type="match status" value="5"/>
</dbReference>
<feature type="region of interest" description="Disordered" evidence="11">
    <location>
        <begin position="1291"/>
        <end position="1311"/>
    </location>
</feature>
<accession>A0ABP1CKR6</accession>
<keyword evidence="5" id="KW-0677">Repeat</keyword>
<name>A0ABP1CKR6_9APHY</name>
<dbReference type="CDD" id="cd04040">
    <property type="entry name" value="C2D_Tricalbin-like"/>
    <property type="match status" value="1"/>
</dbReference>
<keyword evidence="7 12" id="KW-1133">Transmembrane helix</keyword>
<evidence type="ECO:0000256" key="1">
    <source>
        <dbReference type="ARBA" id="ARBA00004586"/>
    </source>
</evidence>
<dbReference type="CDD" id="cd00030">
    <property type="entry name" value="C2"/>
    <property type="match status" value="1"/>
</dbReference>
<dbReference type="CDD" id="cd04044">
    <property type="entry name" value="C2A_Tricalbin-like"/>
    <property type="match status" value="1"/>
</dbReference>
<evidence type="ECO:0000256" key="11">
    <source>
        <dbReference type="SAM" id="MobiDB-lite"/>
    </source>
</evidence>
<dbReference type="InterPro" id="IPR017147">
    <property type="entry name" value="Tricalbin"/>
</dbReference>
<dbReference type="Pfam" id="PF25669">
    <property type="entry name" value="SMP_MUG190-like"/>
    <property type="match status" value="1"/>
</dbReference>
<feature type="region of interest" description="Disordered" evidence="11">
    <location>
        <begin position="93"/>
        <end position="116"/>
    </location>
</feature>
<dbReference type="Pfam" id="PF24920">
    <property type="entry name" value="C2_TCB1"/>
    <property type="match status" value="1"/>
</dbReference>
<dbReference type="InterPro" id="IPR000008">
    <property type="entry name" value="C2_dom"/>
</dbReference>
<dbReference type="InterPro" id="IPR037762">
    <property type="entry name" value="C2C_Tricalbin"/>
</dbReference>
<dbReference type="CDD" id="cd21678">
    <property type="entry name" value="SMP_TCB"/>
    <property type="match status" value="1"/>
</dbReference>
<feature type="compositionally biased region" description="Acidic residues" evidence="11">
    <location>
        <begin position="96"/>
        <end position="105"/>
    </location>
</feature>
<feature type="region of interest" description="Disordered" evidence="11">
    <location>
        <begin position="887"/>
        <end position="975"/>
    </location>
</feature>
<keyword evidence="4 12" id="KW-0812">Transmembrane</keyword>
<evidence type="ECO:0000313" key="16">
    <source>
        <dbReference type="Proteomes" id="UP001497453"/>
    </source>
</evidence>
<reference evidence="16" key="1">
    <citation type="submission" date="2024-04" db="EMBL/GenBank/DDBJ databases">
        <authorList>
            <person name="Shaw F."/>
            <person name="Minotto A."/>
        </authorList>
    </citation>
    <scope>NUCLEOTIDE SEQUENCE [LARGE SCALE GENOMIC DNA]</scope>
</reference>
<keyword evidence="2" id="KW-0813">Transport</keyword>
<feature type="domain" description="SMP-LTD" evidence="14">
    <location>
        <begin position="230"/>
        <end position="435"/>
    </location>
</feature>
<keyword evidence="8" id="KW-0445">Lipid transport</keyword>
<keyword evidence="10 12" id="KW-0472">Membrane</keyword>
<dbReference type="CDD" id="cd04045">
    <property type="entry name" value="C2C_Tricalbin-like"/>
    <property type="match status" value="1"/>
</dbReference>
<feature type="domain" description="C2" evidence="13">
    <location>
        <begin position="573"/>
        <end position="694"/>
    </location>
</feature>
<feature type="region of interest" description="Disordered" evidence="11">
    <location>
        <begin position="1478"/>
        <end position="1518"/>
    </location>
</feature>